<evidence type="ECO:0000313" key="1">
    <source>
        <dbReference type="EMBL" id="RLJ68223.1"/>
    </source>
</evidence>
<proteinExistence type="predicted"/>
<dbReference type="Proteomes" id="UP000268908">
    <property type="component" value="Unassembled WGS sequence"/>
</dbReference>
<dbReference type="EMBL" id="RCCI01000004">
    <property type="protein sequence ID" value="RLJ68223.1"/>
    <property type="molecule type" value="Genomic_DNA"/>
</dbReference>
<dbReference type="AlphaFoldDB" id="A0A497XJV6"/>
<dbReference type="Gene3D" id="1.25.40.10">
    <property type="entry name" value="Tetratricopeptide repeat domain"/>
    <property type="match status" value="1"/>
</dbReference>
<accession>A0A497XJV6</accession>
<comment type="caution">
    <text evidence="1">The sequence shown here is derived from an EMBL/GenBank/DDBJ whole genome shotgun (WGS) entry which is preliminary data.</text>
</comment>
<dbReference type="SUPFAM" id="SSF48452">
    <property type="entry name" value="TPR-like"/>
    <property type="match status" value="1"/>
</dbReference>
<evidence type="ECO:0000313" key="2">
    <source>
        <dbReference type="Proteomes" id="UP000268908"/>
    </source>
</evidence>
<keyword evidence="2" id="KW-1185">Reference proteome</keyword>
<reference evidence="1 2" key="1">
    <citation type="submission" date="2018-10" db="EMBL/GenBank/DDBJ databases">
        <title>Genomic Encyclopedia of Type Strains, Phase IV (KMG-IV): sequencing the most valuable type-strain genomes for metagenomic binning, comparative biology and taxonomic classification.</title>
        <authorList>
            <person name="Goeker M."/>
        </authorList>
    </citation>
    <scope>NUCLEOTIDE SEQUENCE [LARGE SCALE GENOMIC DNA]</scope>
    <source>
        <strain evidence="1 2">DSM 26916</strain>
    </source>
</reference>
<protein>
    <submittedName>
        <fullName evidence="1">Uncharacterized protein (DUF924 family)</fullName>
    </submittedName>
</protein>
<name>A0A497XJV6_9PROT</name>
<dbReference type="OrthoDB" id="7593450at2"/>
<organism evidence="1 2">
    <name type="scientific">Sulfurisoma sediminicola</name>
    <dbReference type="NCBI Taxonomy" id="1381557"/>
    <lineage>
        <taxon>Bacteria</taxon>
        <taxon>Pseudomonadati</taxon>
        <taxon>Pseudomonadota</taxon>
        <taxon>Betaproteobacteria</taxon>
        <taxon>Nitrosomonadales</taxon>
        <taxon>Sterolibacteriaceae</taxon>
        <taxon>Sulfurisoma</taxon>
    </lineage>
</organism>
<dbReference type="InterPro" id="IPR011990">
    <property type="entry name" value="TPR-like_helical_dom_sf"/>
</dbReference>
<gene>
    <name evidence="1" type="ORF">DFR35_0777</name>
</gene>
<dbReference type="Gene3D" id="1.20.58.320">
    <property type="entry name" value="TPR-like"/>
    <property type="match status" value="1"/>
</dbReference>
<sequence length="197" mass="21821">MADADVAADDVLDFWFLPAGHFQHGHYRLEWMRATPDFDETLHRRFVAAVDAALAGGFAEWEATAAGALARILLLDAFPRRLFADTPRAFAGDGLALAAARRLLASGGDRELPPLLRWFAYLPFEHAESAAVQVESLTLFQALHAEGGKPLCSALDYAERHQQVIARFGRFPQRNAILGRESTPEEIEALKQPGFFF</sequence>
<dbReference type="RefSeq" id="WP_121240140.1">
    <property type="nucleotide sequence ID" value="NZ_BHVV01000001.1"/>
</dbReference>
<dbReference type="InterPro" id="IPR010323">
    <property type="entry name" value="DUF924"/>
</dbReference>
<dbReference type="Pfam" id="PF06041">
    <property type="entry name" value="DUF924"/>
    <property type="match status" value="1"/>
</dbReference>